<evidence type="ECO:0000256" key="1">
    <source>
        <dbReference type="SAM" id="MobiDB-lite"/>
    </source>
</evidence>
<evidence type="ECO:0000313" key="3">
    <source>
        <dbReference type="Proteomes" id="UP001158598"/>
    </source>
</evidence>
<protein>
    <submittedName>
        <fullName evidence="2">Uncharacterized protein</fullName>
    </submittedName>
</protein>
<reference evidence="2" key="1">
    <citation type="submission" date="2023-03" db="EMBL/GenBank/DDBJ databases">
        <authorList>
            <person name="Pearce D."/>
        </authorList>
    </citation>
    <scope>NUCLEOTIDE SEQUENCE</scope>
    <source>
        <strain evidence="2">Mc</strain>
    </source>
</reference>
<dbReference type="EMBL" id="OX458332">
    <property type="protein sequence ID" value="CAI8862090.1"/>
    <property type="molecule type" value="Genomic_DNA"/>
</dbReference>
<dbReference type="AlphaFoldDB" id="A0AA35UF61"/>
<dbReference type="Proteomes" id="UP001158598">
    <property type="component" value="Chromosome"/>
</dbReference>
<gene>
    <name evidence="2" type="ORF">MCNOR_2701</name>
</gene>
<evidence type="ECO:0000313" key="2">
    <source>
        <dbReference type="EMBL" id="CAI8862090.1"/>
    </source>
</evidence>
<proteinExistence type="predicted"/>
<sequence>MPNRDASGFWNGHERSARTRRTTDPGQVGETGLRLQKEIEEGEVCLTQAIHRQTLGVVGSVGTVAGMIRLLEWFLAHPPSP</sequence>
<organism evidence="2 3">
    <name type="scientific">Methylococcus capsulatus</name>
    <dbReference type="NCBI Taxonomy" id="414"/>
    <lineage>
        <taxon>Bacteria</taxon>
        <taxon>Pseudomonadati</taxon>
        <taxon>Pseudomonadota</taxon>
        <taxon>Gammaproteobacteria</taxon>
        <taxon>Methylococcales</taxon>
        <taxon>Methylococcaceae</taxon>
        <taxon>Methylococcus</taxon>
    </lineage>
</organism>
<feature type="compositionally biased region" description="Basic and acidic residues" evidence="1">
    <location>
        <begin position="12"/>
        <end position="23"/>
    </location>
</feature>
<accession>A0AA35UF61</accession>
<dbReference type="RefSeq" id="WP_161625734.1">
    <property type="nucleotide sequence ID" value="NZ_CP079096.1"/>
</dbReference>
<feature type="region of interest" description="Disordered" evidence="1">
    <location>
        <begin position="1"/>
        <end position="29"/>
    </location>
</feature>
<name>A0AA35UF61_METCP</name>